<dbReference type="SUPFAM" id="SSF51971">
    <property type="entry name" value="Nucleotide-binding domain"/>
    <property type="match status" value="1"/>
</dbReference>
<evidence type="ECO:0000256" key="3">
    <source>
        <dbReference type="ARBA" id="ARBA00023014"/>
    </source>
</evidence>
<keyword evidence="3" id="KW-0411">Iron-sulfur</keyword>
<protein>
    <submittedName>
        <fullName evidence="5">FAD-dependent oxidoreductase</fullName>
    </submittedName>
</protein>
<evidence type="ECO:0000313" key="5">
    <source>
        <dbReference type="EMBL" id="MEX6429924.1"/>
    </source>
</evidence>
<dbReference type="Pfam" id="PF07992">
    <property type="entry name" value="Pyr_redox_2"/>
    <property type="match status" value="1"/>
</dbReference>
<dbReference type="Gene3D" id="3.40.50.360">
    <property type="match status" value="1"/>
</dbReference>
<dbReference type="InterPro" id="IPR009051">
    <property type="entry name" value="Helical_ferredxn"/>
</dbReference>
<dbReference type="InterPro" id="IPR023753">
    <property type="entry name" value="FAD/NAD-binding_dom"/>
</dbReference>
<reference evidence="5 6" key="1">
    <citation type="submission" date="2024-07" db="EMBL/GenBank/DDBJ databases">
        <title>Draft Genome Sequence of Ferrimicrobium acidiphilum Strain YE2023, Isolated from a Pulp of Bioleach Reactor.</title>
        <authorList>
            <person name="Elkina Y.A."/>
            <person name="Bulaeva A.G."/>
            <person name="Beletsky A.V."/>
            <person name="Mardanov A.V."/>
        </authorList>
    </citation>
    <scope>NUCLEOTIDE SEQUENCE [LARGE SCALE GENOMIC DNA]</scope>
    <source>
        <strain evidence="5 6">YE2023</strain>
    </source>
</reference>
<sequence length="792" mass="84629">MQTNEFPQVTVLKDRCSGCQECLVRCPVSAITLDEFTYTVDVDEAICVACHQCERTCPFSAIHVEGEPRVQGRVPAHLFEPADVRADLHEVRVGFLSDEELVAEASRCLNCPDATCIRGCPTHNDIPAFIERARNLDFVGAREVLLATSSMPEICSRVCDTGTQCEGACSLALAGDMPVAIHEIERYLADRSEPRIANEEPVGLSVAIIGGGPAGIGVADVVARGGGRATIFEAEPEIGGLLRSGIPEFTLPNAVVSRVAWQLEGLGVQVVTNTRVSLEVLDDLAHSYDAVVIAQGANAPLPITAAGKESVHVTEANDFLGRAYRAIREGSELGTNATDGELSVLVVGAGNTAMDVARMTRRLGGGATCVDWMDKRFSLVRPDELGEAEHEGVEVLFSVTVASLRPLANGRIAATLVETVQEERQQRPKVTDKVFRVMEVDEVVAALGYRIEPELLANFPSLPVRKEVPVIKDRHWMASGIFNGLPNDVSRRMPVGELAVGRERARSRAQFALGDRVFVVGDSLIGPSTVVEAMAQGRKLGASLLARSSRLAPSFVGRLRPPRVLISIDSPGGTTRALALRLAELLSAVAGDIVAVPVDQVTPELVGDFDLLIVATWVDGLVVGGQHASQATARLVDQLIKGTPTQVAVLMTFGFDPGHAMDHLADAIVARGLDVVARRAMKSDAEGLFEFAQDVCVGAWPDVTAEGLLKAVVENGDISPDSIAGAIGIRPELAATVARGVNELRALQGSSETLTKVMASVNELQAWIDAWNRKDRAQWQPSARRSHASIKA</sequence>
<accession>A0ABV3Y3Z8</accession>
<name>A0ABV3Y3Z8_9ACTN</name>
<dbReference type="Proteomes" id="UP001560267">
    <property type="component" value="Unassembled WGS sequence"/>
</dbReference>
<dbReference type="InterPro" id="IPR028261">
    <property type="entry name" value="DPD_II"/>
</dbReference>
<dbReference type="PROSITE" id="PS51379">
    <property type="entry name" value="4FE4S_FER_2"/>
    <property type="match status" value="2"/>
</dbReference>
<dbReference type="Gene3D" id="3.50.50.60">
    <property type="entry name" value="FAD/NAD(P)-binding domain"/>
    <property type="match status" value="2"/>
</dbReference>
<evidence type="ECO:0000256" key="2">
    <source>
        <dbReference type="ARBA" id="ARBA00023004"/>
    </source>
</evidence>
<dbReference type="InterPro" id="IPR017896">
    <property type="entry name" value="4Fe4S_Fe-S-bd"/>
</dbReference>
<dbReference type="PRINTS" id="PR00419">
    <property type="entry name" value="ADXRDTASE"/>
</dbReference>
<evidence type="ECO:0000259" key="4">
    <source>
        <dbReference type="PROSITE" id="PS51379"/>
    </source>
</evidence>
<dbReference type="InterPro" id="IPR017900">
    <property type="entry name" value="4Fe4S_Fe_S_CS"/>
</dbReference>
<dbReference type="PANTHER" id="PTHR42783">
    <property type="entry name" value="GLUTAMATE SYNTHASE [NADPH] SMALL CHAIN"/>
    <property type="match status" value="1"/>
</dbReference>
<dbReference type="Gene3D" id="1.10.1060.10">
    <property type="entry name" value="Alpha-helical ferredoxin"/>
    <property type="match status" value="1"/>
</dbReference>
<dbReference type="RefSeq" id="WP_276945314.1">
    <property type="nucleotide sequence ID" value="NZ_DAHZQU010000170.1"/>
</dbReference>
<dbReference type="EMBL" id="JBFSHR010000029">
    <property type="protein sequence ID" value="MEX6429924.1"/>
    <property type="molecule type" value="Genomic_DNA"/>
</dbReference>
<dbReference type="Pfam" id="PF12838">
    <property type="entry name" value="Fer4_7"/>
    <property type="match status" value="1"/>
</dbReference>
<dbReference type="Gene3D" id="3.30.70.20">
    <property type="match status" value="1"/>
</dbReference>
<dbReference type="PROSITE" id="PS00198">
    <property type="entry name" value="4FE4S_FER_1"/>
    <property type="match status" value="2"/>
</dbReference>
<evidence type="ECO:0000313" key="6">
    <source>
        <dbReference type="Proteomes" id="UP001560267"/>
    </source>
</evidence>
<dbReference type="InterPro" id="IPR036188">
    <property type="entry name" value="FAD/NAD-bd_sf"/>
</dbReference>
<evidence type="ECO:0000256" key="1">
    <source>
        <dbReference type="ARBA" id="ARBA00022723"/>
    </source>
</evidence>
<proteinExistence type="predicted"/>
<organism evidence="5 6">
    <name type="scientific">Ferrimicrobium acidiphilum</name>
    <dbReference type="NCBI Taxonomy" id="121039"/>
    <lineage>
        <taxon>Bacteria</taxon>
        <taxon>Bacillati</taxon>
        <taxon>Actinomycetota</taxon>
        <taxon>Acidimicrobiia</taxon>
        <taxon>Acidimicrobiales</taxon>
        <taxon>Acidimicrobiaceae</taxon>
        <taxon>Ferrimicrobium</taxon>
    </lineage>
</organism>
<keyword evidence="1" id="KW-0479">Metal-binding</keyword>
<keyword evidence="6" id="KW-1185">Reference proteome</keyword>
<comment type="caution">
    <text evidence="5">The sequence shown here is derived from an EMBL/GenBank/DDBJ whole genome shotgun (WGS) entry which is preliminary data.</text>
</comment>
<dbReference type="Pfam" id="PF14691">
    <property type="entry name" value="Fer4_20"/>
    <property type="match status" value="1"/>
</dbReference>
<dbReference type="SUPFAM" id="SSF46548">
    <property type="entry name" value="alpha-helical ferredoxin"/>
    <property type="match status" value="1"/>
</dbReference>
<feature type="domain" description="4Fe-4S ferredoxin-type" evidence="4">
    <location>
        <begin position="38"/>
        <end position="67"/>
    </location>
</feature>
<dbReference type="PANTHER" id="PTHR42783:SF3">
    <property type="entry name" value="GLUTAMATE SYNTHASE [NADPH] SMALL CHAIN-RELATED"/>
    <property type="match status" value="1"/>
</dbReference>
<dbReference type="SUPFAM" id="SSF52218">
    <property type="entry name" value="Flavoproteins"/>
    <property type="match status" value="1"/>
</dbReference>
<dbReference type="SUPFAM" id="SSF54862">
    <property type="entry name" value="4Fe-4S ferredoxins"/>
    <property type="match status" value="1"/>
</dbReference>
<gene>
    <name evidence="5" type="ORF">AB6A68_08740</name>
</gene>
<feature type="domain" description="4Fe-4S ferredoxin-type" evidence="4">
    <location>
        <begin position="7"/>
        <end position="36"/>
    </location>
</feature>
<dbReference type="InterPro" id="IPR029039">
    <property type="entry name" value="Flavoprotein-like_sf"/>
</dbReference>
<keyword evidence="2" id="KW-0408">Iron</keyword>